<accession>W7XCQ3</accession>
<keyword evidence="3" id="KW-1185">Reference proteome</keyword>
<evidence type="ECO:0000313" key="3">
    <source>
        <dbReference type="Proteomes" id="UP000009168"/>
    </source>
</evidence>
<dbReference type="EMBL" id="GG662382">
    <property type="protein sequence ID" value="EWS71571.1"/>
    <property type="molecule type" value="Genomic_DNA"/>
</dbReference>
<evidence type="ECO:0000256" key="1">
    <source>
        <dbReference type="SAM" id="Coils"/>
    </source>
</evidence>
<dbReference type="AlphaFoldDB" id="W7XCQ3"/>
<evidence type="ECO:0000313" key="2">
    <source>
        <dbReference type="EMBL" id="EWS71571.1"/>
    </source>
</evidence>
<reference evidence="3" key="1">
    <citation type="journal article" date="2006" name="PLoS Biol.">
        <title>Macronuclear genome sequence of the ciliate Tetrahymena thermophila, a model eukaryote.</title>
        <authorList>
            <person name="Eisen J.A."/>
            <person name="Coyne R.S."/>
            <person name="Wu M."/>
            <person name="Wu D."/>
            <person name="Thiagarajan M."/>
            <person name="Wortman J.R."/>
            <person name="Badger J.H."/>
            <person name="Ren Q."/>
            <person name="Amedeo P."/>
            <person name="Jones K.M."/>
            <person name="Tallon L.J."/>
            <person name="Delcher A.L."/>
            <person name="Salzberg S.L."/>
            <person name="Silva J.C."/>
            <person name="Haas B.J."/>
            <person name="Majoros W.H."/>
            <person name="Farzad M."/>
            <person name="Carlton J.M."/>
            <person name="Smith R.K. Jr."/>
            <person name="Garg J."/>
            <person name="Pearlman R.E."/>
            <person name="Karrer K.M."/>
            <person name="Sun L."/>
            <person name="Manning G."/>
            <person name="Elde N.C."/>
            <person name="Turkewitz A.P."/>
            <person name="Asai D.J."/>
            <person name="Wilkes D.E."/>
            <person name="Wang Y."/>
            <person name="Cai H."/>
            <person name="Collins K."/>
            <person name="Stewart B.A."/>
            <person name="Lee S.R."/>
            <person name="Wilamowska K."/>
            <person name="Weinberg Z."/>
            <person name="Ruzzo W.L."/>
            <person name="Wloga D."/>
            <person name="Gaertig J."/>
            <person name="Frankel J."/>
            <person name="Tsao C.-C."/>
            <person name="Gorovsky M.A."/>
            <person name="Keeling P.J."/>
            <person name="Waller R.F."/>
            <person name="Patron N.J."/>
            <person name="Cherry J.M."/>
            <person name="Stover N.A."/>
            <person name="Krieger C.J."/>
            <person name="del Toro C."/>
            <person name="Ryder H.F."/>
            <person name="Williamson S.C."/>
            <person name="Barbeau R.A."/>
            <person name="Hamilton E.P."/>
            <person name="Orias E."/>
        </authorList>
    </citation>
    <scope>NUCLEOTIDE SEQUENCE [LARGE SCALE GENOMIC DNA]</scope>
    <source>
        <strain evidence="3">SB210</strain>
    </source>
</reference>
<proteinExistence type="predicted"/>
<dbReference type="RefSeq" id="XP_012655893.1">
    <property type="nucleotide sequence ID" value="XM_012800439.1"/>
</dbReference>
<protein>
    <submittedName>
        <fullName evidence="2">Uncharacterized protein</fullName>
    </submittedName>
</protein>
<feature type="coiled-coil region" evidence="1">
    <location>
        <begin position="25"/>
        <end position="52"/>
    </location>
</feature>
<dbReference type="Proteomes" id="UP000009168">
    <property type="component" value="Unassembled WGS sequence"/>
</dbReference>
<dbReference type="InParanoid" id="W7XCQ3"/>
<name>W7XCQ3_TETTS</name>
<keyword evidence="1" id="KW-0175">Coiled coil</keyword>
<dbReference type="KEGG" id="tet:TTHERM_001462173"/>
<sequence>MNIYHHTYGDQYFFEYSGSNYDFYGVSTEEIINRYQNRCNQLENKLLKEYLKIYKPHFQLYYEFIENQEEIKINRQIGSNHIILEVFDSFENIKKQLVIFDNKKENIIDYYIELFQRFPRKDLILNLYDSYYLDDKKTFYVFEQEVSANSLIYFHNDLKQNIISKLQAFFCEFFQDLNNEQIMNSIQNQISLKVDLFCFQNEVSRVFNKHKIIQQDFVLFYSISQ</sequence>
<dbReference type="GeneID" id="24442363"/>
<organism evidence="2 3">
    <name type="scientific">Tetrahymena thermophila (strain SB210)</name>
    <dbReference type="NCBI Taxonomy" id="312017"/>
    <lineage>
        <taxon>Eukaryota</taxon>
        <taxon>Sar</taxon>
        <taxon>Alveolata</taxon>
        <taxon>Ciliophora</taxon>
        <taxon>Intramacronucleata</taxon>
        <taxon>Oligohymenophorea</taxon>
        <taxon>Hymenostomatida</taxon>
        <taxon>Tetrahymenina</taxon>
        <taxon>Tetrahymenidae</taxon>
        <taxon>Tetrahymena</taxon>
    </lineage>
</organism>
<gene>
    <name evidence="2" type="ORF">TTHERM_001462173</name>
</gene>